<dbReference type="SMART" id="SM01209">
    <property type="entry name" value="GARS_A"/>
    <property type="match status" value="1"/>
</dbReference>
<comment type="pathway">
    <text evidence="12">Cell wall biogenesis; peptidoglycan biosynthesis.</text>
</comment>
<comment type="subcellular location">
    <subcellularLocation>
        <location evidence="1 12">Cytoplasm</location>
    </subcellularLocation>
</comment>
<dbReference type="Gene3D" id="3.30.470.20">
    <property type="entry name" value="ATP-grasp fold, B domain"/>
    <property type="match status" value="1"/>
</dbReference>
<dbReference type="InterPro" id="IPR013815">
    <property type="entry name" value="ATP_grasp_subdomain_1"/>
</dbReference>
<dbReference type="EC" id="6.3.2.4" evidence="12"/>
<evidence type="ECO:0000256" key="7">
    <source>
        <dbReference type="ARBA" id="ARBA00022840"/>
    </source>
</evidence>
<evidence type="ECO:0000256" key="3">
    <source>
        <dbReference type="ARBA" id="ARBA00022490"/>
    </source>
</evidence>
<comment type="similarity">
    <text evidence="2 12">Belongs to the D-alanine--D-alanine ligase family.</text>
</comment>
<name>A0ABV4BP09_9CLOT</name>
<keyword evidence="11 12" id="KW-0961">Cell wall biogenesis/degradation</keyword>
<dbReference type="InterPro" id="IPR011095">
    <property type="entry name" value="Dala_Dala_lig_C"/>
</dbReference>
<dbReference type="InterPro" id="IPR011761">
    <property type="entry name" value="ATP-grasp"/>
</dbReference>
<keyword evidence="6 13" id="KW-0547">Nucleotide-binding</keyword>
<dbReference type="Proteomes" id="UP001564657">
    <property type="component" value="Unassembled WGS sequence"/>
</dbReference>
<gene>
    <name evidence="12" type="primary">ddl</name>
    <name evidence="15" type="ORF">AB8U03_08660</name>
</gene>
<dbReference type="PIRSF" id="PIRSF039102">
    <property type="entry name" value="Ddl/VanB"/>
    <property type="match status" value="1"/>
</dbReference>
<evidence type="ECO:0000313" key="15">
    <source>
        <dbReference type="EMBL" id="MEY8000265.1"/>
    </source>
</evidence>
<dbReference type="RefSeq" id="WP_369704155.1">
    <property type="nucleotide sequence ID" value="NZ_JBGEWD010000007.1"/>
</dbReference>
<dbReference type="PROSITE" id="PS00843">
    <property type="entry name" value="DALA_DALA_LIGASE_1"/>
    <property type="match status" value="1"/>
</dbReference>
<dbReference type="SUPFAM" id="SSF52440">
    <property type="entry name" value="PreATP-grasp domain"/>
    <property type="match status" value="1"/>
</dbReference>
<dbReference type="PANTHER" id="PTHR23132:SF23">
    <property type="entry name" value="D-ALANINE--D-ALANINE LIGASE B"/>
    <property type="match status" value="1"/>
</dbReference>
<dbReference type="Gene3D" id="3.40.50.20">
    <property type="match status" value="1"/>
</dbReference>
<evidence type="ECO:0000256" key="11">
    <source>
        <dbReference type="ARBA" id="ARBA00023316"/>
    </source>
</evidence>
<evidence type="ECO:0000256" key="6">
    <source>
        <dbReference type="ARBA" id="ARBA00022741"/>
    </source>
</evidence>
<evidence type="ECO:0000256" key="5">
    <source>
        <dbReference type="ARBA" id="ARBA00022723"/>
    </source>
</evidence>
<keyword evidence="4 12" id="KW-0436">Ligase</keyword>
<evidence type="ECO:0000256" key="4">
    <source>
        <dbReference type="ARBA" id="ARBA00022598"/>
    </source>
</evidence>
<dbReference type="NCBIfam" id="TIGR01205">
    <property type="entry name" value="D_ala_D_alaTIGR"/>
    <property type="match status" value="1"/>
</dbReference>
<evidence type="ECO:0000256" key="10">
    <source>
        <dbReference type="ARBA" id="ARBA00022984"/>
    </source>
</evidence>
<comment type="function">
    <text evidence="12">Cell wall formation.</text>
</comment>
<dbReference type="Pfam" id="PF01820">
    <property type="entry name" value="Dala_Dala_lig_N"/>
    <property type="match status" value="2"/>
</dbReference>
<sequence length="307" mass="34178">MKIGVIMGGISSEREVSLNSGKEIVNYLDKNKYEVKPIVIDRKSDIFEKAADIDFAFIALHGKFGEDGIIQSVFETMDIPYSGCGPLTSGICMDKDISKKIFKSVGINTAKWICINSVEEINYKYLDEIGYPVVVKPNCGGSSVATNIVTEKNQVEDAVKLALNYDREIIIEKYIKGEEVTCCILNGKALPLISIKPKADFFDYTSKYADGGSDEIIVELEKSLQSEIERICIKCWKVLKCIGYVRVDMIIKDNIPYVLELNTLPGLTKNSLFPKSARAVNMEFAELLDKIIQYSLDSTSTVSSIVK</sequence>
<evidence type="ECO:0000256" key="1">
    <source>
        <dbReference type="ARBA" id="ARBA00004496"/>
    </source>
</evidence>
<dbReference type="PANTHER" id="PTHR23132">
    <property type="entry name" value="D-ALANINE--D-ALANINE LIGASE"/>
    <property type="match status" value="1"/>
</dbReference>
<keyword evidence="3 12" id="KW-0963">Cytoplasm</keyword>
<dbReference type="PROSITE" id="PS00844">
    <property type="entry name" value="DALA_DALA_LIGASE_2"/>
    <property type="match status" value="1"/>
</dbReference>
<keyword evidence="16" id="KW-1185">Reference proteome</keyword>
<dbReference type="NCBIfam" id="NF002378">
    <property type="entry name" value="PRK01372.1"/>
    <property type="match status" value="1"/>
</dbReference>
<protein>
    <recommendedName>
        <fullName evidence="12">D-alanine--D-alanine ligase</fullName>
        <ecNumber evidence="12">6.3.2.4</ecNumber>
    </recommendedName>
    <alternativeName>
        <fullName evidence="12">D-Ala-D-Ala ligase</fullName>
    </alternativeName>
    <alternativeName>
        <fullName evidence="12">D-alanylalanine synthetase</fullName>
    </alternativeName>
</protein>
<proteinExistence type="inferred from homology"/>
<dbReference type="Gene3D" id="3.30.1490.20">
    <property type="entry name" value="ATP-grasp fold, A domain"/>
    <property type="match status" value="1"/>
</dbReference>
<evidence type="ECO:0000259" key="14">
    <source>
        <dbReference type="PROSITE" id="PS50975"/>
    </source>
</evidence>
<evidence type="ECO:0000256" key="8">
    <source>
        <dbReference type="ARBA" id="ARBA00022842"/>
    </source>
</evidence>
<keyword evidence="5" id="KW-0479">Metal-binding</keyword>
<organism evidence="15 16">
    <name type="scientific">Clostridium moutaii</name>
    <dbReference type="NCBI Taxonomy" id="3240932"/>
    <lineage>
        <taxon>Bacteria</taxon>
        <taxon>Bacillati</taxon>
        <taxon>Bacillota</taxon>
        <taxon>Clostridia</taxon>
        <taxon>Eubacteriales</taxon>
        <taxon>Clostridiaceae</taxon>
        <taxon>Clostridium</taxon>
    </lineage>
</organism>
<accession>A0ABV4BP09</accession>
<comment type="catalytic activity">
    <reaction evidence="12">
        <text>2 D-alanine + ATP = D-alanyl-D-alanine + ADP + phosphate + H(+)</text>
        <dbReference type="Rhea" id="RHEA:11224"/>
        <dbReference type="ChEBI" id="CHEBI:15378"/>
        <dbReference type="ChEBI" id="CHEBI:30616"/>
        <dbReference type="ChEBI" id="CHEBI:43474"/>
        <dbReference type="ChEBI" id="CHEBI:57416"/>
        <dbReference type="ChEBI" id="CHEBI:57822"/>
        <dbReference type="ChEBI" id="CHEBI:456216"/>
        <dbReference type="EC" id="6.3.2.4"/>
    </reaction>
</comment>
<dbReference type="GO" id="GO:0008716">
    <property type="term" value="F:D-alanine-D-alanine ligase activity"/>
    <property type="evidence" value="ECO:0007669"/>
    <property type="project" value="UniProtKB-EC"/>
</dbReference>
<keyword evidence="9 12" id="KW-0133">Cell shape</keyword>
<evidence type="ECO:0000256" key="9">
    <source>
        <dbReference type="ARBA" id="ARBA00022960"/>
    </source>
</evidence>
<dbReference type="InterPro" id="IPR016185">
    <property type="entry name" value="PreATP-grasp_dom_sf"/>
</dbReference>
<dbReference type="InterPro" id="IPR000291">
    <property type="entry name" value="D-Ala_lig_Van_CS"/>
</dbReference>
<dbReference type="EMBL" id="JBGEWD010000007">
    <property type="protein sequence ID" value="MEY8000265.1"/>
    <property type="molecule type" value="Genomic_DNA"/>
</dbReference>
<evidence type="ECO:0000256" key="13">
    <source>
        <dbReference type="PROSITE-ProRule" id="PRU00409"/>
    </source>
</evidence>
<comment type="caution">
    <text evidence="15">The sequence shown here is derived from an EMBL/GenBank/DDBJ whole genome shotgun (WGS) entry which is preliminary data.</text>
</comment>
<evidence type="ECO:0000256" key="12">
    <source>
        <dbReference type="HAMAP-Rule" id="MF_00047"/>
    </source>
</evidence>
<feature type="domain" description="ATP-grasp" evidence="14">
    <location>
        <begin position="99"/>
        <end position="293"/>
    </location>
</feature>
<evidence type="ECO:0000256" key="2">
    <source>
        <dbReference type="ARBA" id="ARBA00010871"/>
    </source>
</evidence>
<reference evidence="15 16" key="1">
    <citation type="submission" date="2024-08" db="EMBL/GenBank/DDBJ databases">
        <title>Clostridium lapicellarii sp. nov., and Clostridium renhuaiense sp. nov., two species isolated from the mud in a fermentation cellar used for producing sauce-flavour Chinese liquors.</title>
        <authorList>
            <person name="Yang F."/>
            <person name="Wang H."/>
            <person name="Chen L.Q."/>
            <person name="Zhou N."/>
            <person name="Lu J.J."/>
            <person name="Pu X.X."/>
            <person name="Wan B."/>
            <person name="Wang L."/>
            <person name="Liu S.J."/>
        </authorList>
    </citation>
    <scope>NUCLEOTIDE SEQUENCE [LARGE SCALE GENOMIC DNA]</scope>
    <source>
        <strain evidence="15 16">MT-5</strain>
    </source>
</reference>
<dbReference type="HAMAP" id="MF_00047">
    <property type="entry name" value="Dala_Dala_lig"/>
    <property type="match status" value="1"/>
</dbReference>
<dbReference type="InterPro" id="IPR005905">
    <property type="entry name" value="D_ala_D_ala"/>
</dbReference>
<dbReference type="InterPro" id="IPR011127">
    <property type="entry name" value="Dala_Dala_lig_N"/>
</dbReference>
<keyword evidence="7 13" id="KW-0067">ATP-binding</keyword>
<dbReference type="Pfam" id="PF07478">
    <property type="entry name" value="Dala_Dala_lig_C"/>
    <property type="match status" value="1"/>
</dbReference>
<keyword evidence="10 12" id="KW-0573">Peptidoglycan synthesis</keyword>
<dbReference type="PROSITE" id="PS50975">
    <property type="entry name" value="ATP_GRASP"/>
    <property type="match status" value="1"/>
</dbReference>
<dbReference type="SUPFAM" id="SSF56059">
    <property type="entry name" value="Glutathione synthetase ATP-binding domain-like"/>
    <property type="match status" value="1"/>
</dbReference>
<evidence type="ECO:0000313" key="16">
    <source>
        <dbReference type="Proteomes" id="UP001564657"/>
    </source>
</evidence>
<keyword evidence="8" id="KW-0460">Magnesium</keyword>